<comment type="caution">
    <text evidence="2">The sequence shown here is derived from an EMBL/GenBank/DDBJ whole genome shotgun (WGS) entry which is preliminary data.</text>
</comment>
<gene>
    <name evidence="2" type="ORF">BDZ94DRAFT_1311877</name>
</gene>
<keyword evidence="1" id="KW-0732">Signal</keyword>
<dbReference type="AlphaFoldDB" id="A0A9P6CGJ8"/>
<feature type="signal peptide" evidence="1">
    <location>
        <begin position="1"/>
        <end position="22"/>
    </location>
</feature>
<dbReference type="Proteomes" id="UP000807353">
    <property type="component" value="Unassembled WGS sequence"/>
</dbReference>
<evidence type="ECO:0000313" key="3">
    <source>
        <dbReference type="Proteomes" id="UP000807353"/>
    </source>
</evidence>
<dbReference type="EMBL" id="MU150306">
    <property type="protein sequence ID" value="KAF9460013.1"/>
    <property type="molecule type" value="Genomic_DNA"/>
</dbReference>
<evidence type="ECO:0000256" key="1">
    <source>
        <dbReference type="SAM" id="SignalP"/>
    </source>
</evidence>
<name>A0A9P6CGJ8_9AGAR</name>
<protein>
    <submittedName>
        <fullName evidence="2">Uncharacterized protein</fullName>
    </submittedName>
</protein>
<proteinExistence type="predicted"/>
<reference evidence="2" key="1">
    <citation type="submission" date="2020-11" db="EMBL/GenBank/DDBJ databases">
        <authorList>
            <consortium name="DOE Joint Genome Institute"/>
            <person name="Ahrendt S."/>
            <person name="Riley R."/>
            <person name="Andreopoulos W."/>
            <person name="Labutti K."/>
            <person name="Pangilinan J."/>
            <person name="Ruiz-Duenas F.J."/>
            <person name="Barrasa J.M."/>
            <person name="Sanchez-Garcia M."/>
            <person name="Camarero S."/>
            <person name="Miyauchi S."/>
            <person name="Serrano A."/>
            <person name="Linde D."/>
            <person name="Babiker R."/>
            <person name="Drula E."/>
            <person name="Ayuso-Fernandez I."/>
            <person name="Pacheco R."/>
            <person name="Padilla G."/>
            <person name="Ferreira P."/>
            <person name="Barriuso J."/>
            <person name="Kellner H."/>
            <person name="Castanera R."/>
            <person name="Alfaro M."/>
            <person name="Ramirez L."/>
            <person name="Pisabarro A.G."/>
            <person name="Kuo A."/>
            <person name="Tritt A."/>
            <person name="Lipzen A."/>
            <person name="He G."/>
            <person name="Yan M."/>
            <person name="Ng V."/>
            <person name="Cullen D."/>
            <person name="Martin F."/>
            <person name="Rosso M.-N."/>
            <person name="Henrissat B."/>
            <person name="Hibbett D."/>
            <person name="Martinez A.T."/>
            <person name="Grigoriev I.V."/>
        </authorList>
    </citation>
    <scope>NUCLEOTIDE SEQUENCE</scope>
    <source>
        <strain evidence="2">CBS 247.69</strain>
    </source>
</reference>
<evidence type="ECO:0000313" key="2">
    <source>
        <dbReference type="EMBL" id="KAF9460013.1"/>
    </source>
</evidence>
<dbReference type="OrthoDB" id="3178264at2759"/>
<keyword evidence="3" id="KW-1185">Reference proteome</keyword>
<organism evidence="2 3">
    <name type="scientific">Collybia nuda</name>
    <dbReference type="NCBI Taxonomy" id="64659"/>
    <lineage>
        <taxon>Eukaryota</taxon>
        <taxon>Fungi</taxon>
        <taxon>Dikarya</taxon>
        <taxon>Basidiomycota</taxon>
        <taxon>Agaricomycotina</taxon>
        <taxon>Agaricomycetes</taxon>
        <taxon>Agaricomycetidae</taxon>
        <taxon>Agaricales</taxon>
        <taxon>Tricholomatineae</taxon>
        <taxon>Clitocybaceae</taxon>
        <taxon>Collybia</taxon>
    </lineage>
</organism>
<accession>A0A9P6CGJ8</accession>
<sequence length="152" mass="15188">MARFTVFLLALTLTLCQLFALAAPFGERRQIGGIKCNVSRLAIVSNLAASSKAVKNLATAAAGDPAAAAAAQTAQDGLTSSKQAIAVIAKGILTGQQSNADARTQTENGLTTAQSALANITSTDPAVTSAVTAAQTKVDATIADGAKVVANC</sequence>
<feature type="chain" id="PRO_5040467646" evidence="1">
    <location>
        <begin position="23"/>
        <end position="152"/>
    </location>
</feature>